<dbReference type="EMBL" id="FOQG01000002">
    <property type="protein sequence ID" value="SFH82678.1"/>
    <property type="molecule type" value="Genomic_DNA"/>
</dbReference>
<gene>
    <name evidence="2" type="ORF">SAMN05216561_102385</name>
</gene>
<dbReference type="PANTHER" id="PTHR18964:SF173">
    <property type="entry name" value="GLUCOKINASE"/>
    <property type="match status" value="1"/>
</dbReference>
<keyword evidence="2" id="KW-0808">Transferase</keyword>
<protein>
    <submittedName>
        <fullName evidence="2">Glucokinase</fullName>
    </submittedName>
</protein>
<dbReference type="PROSITE" id="PS01125">
    <property type="entry name" value="ROK"/>
    <property type="match status" value="1"/>
</dbReference>
<dbReference type="Proteomes" id="UP000198649">
    <property type="component" value="Unassembled WGS sequence"/>
</dbReference>
<evidence type="ECO:0000256" key="1">
    <source>
        <dbReference type="ARBA" id="ARBA00006479"/>
    </source>
</evidence>
<dbReference type="GO" id="GO:0016301">
    <property type="term" value="F:kinase activity"/>
    <property type="evidence" value="ECO:0007669"/>
    <property type="project" value="UniProtKB-KW"/>
</dbReference>
<name>A0A1I3D7X6_9ACTN</name>
<proteinExistence type="inferred from homology"/>
<dbReference type="AlphaFoldDB" id="A0A1I3D7X6"/>
<dbReference type="Gene3D" id="3.30.420.40">
    <property type="match status" value="2"/>
</dbReference>
<dbReference type="InterPro" id="IPR049874">
    <property type="entry name" value="ROK_cs"/>
</dbReference>
<dbReference type="STRING" id="1005945.SAMN05216561_102385"/>
<accession>A0A1I3D7X6</accession>
<reference evidence="2 3" key="1">
    <citation type="submission" date="2016-10" db="EMBL/GenBank/DDBJ databases">
        <authorList>
            <person name="de Groot N.N."/>
        </authorList>
    </citation>
    <scope>NUCLEOTIDE SEQUENCE [LARGE SCALE GENOMIC DNA]</scope>
    <source>
        <strain evidence="2 3">CGMCC 1.11156</strain>
    </source>
</reference>
<dbReference type="OrthoDB" id="9810372at2"/>
<evidence type="ECO:0000313" key="3">
    <source>
        <dbReference type="Proteomes" id="UP000198649"/>
    </source>
</evidence>
<comment type="similarity">
    <text evidence="1">Belongs to the ROK (NagC/XylR) family.</text>
</comment>
<keyword evidence="3" id="KW-1185">Reference proteome</keyword>
<sequence length="301" mass="30575">MRVATGLHLGVDIGGTKVLACEVDENGEVLRSTRRDTPDRHADPRLLDDAVTSAVEELAAGREVTAVGLSVAGLVDHDRVHFSTHLPWQEDDTLIRLTERWGVPVVMDNDVACAAVAEIAYGAGRGGESFLLVTVGTGIGGAIVHAGSVLRGAHGMAGEFGHVRVVPEGHDCECGLRGCLEQYASGNALVRLAGPGYADGPAVTAAAIAGDGSALQALTSVGDWLGVGLGGLVSSYDPELVVIGGGASEAGDLLLEPARRAMARSVVGTGHRPLPAVVVAQCGPAAGAVGAAHLARTARSR</sequence>
<dbReference type="SUPFAM" id="SSF53067">
    <property type="entry name" value="Actin-like ATPase domain"/>
    <property type="match status" value="1"/>
</dbReference>
<organism evidence="2 3">
    <name type="scientific">Nocardioides psychrotolerans</name>
    <dbReference type="NCBI Taxonomy" id="1005945"/>
    <lineage>
        <taxon>Bacteria</taxon>
        <taxon>Bacillati</taxon>
        <taxon>Actinomycetota</taxon>
        <taxon>Actinomycetes</taxon>
        <taxon>Propionibacteriales</taxon>
        <taxon>Nocardioidaceae</taxon>
        <taxon>Nocardioides</taxon>
    </lineage>
</organism>
<evidence type="ECO:0000313" key="2">
    <source>
        <dbReference type="EMBL" id="SFH82678.1"/>
    </source>
</evidence>
<dbReference type="InterPro" id="IPR043129">
    <property type="entry name" value="ATPase_NBD"/>
</dbReference>
<dbReference type="InterPro" id="IPR000600">
    <property type="entry name" value="ROK"/>
</dbReference>
<dbReference type="Pfam" id="PF00480">
    <property type="entry name" value="ROK"/>
    <property type="match status" value="1"/>
</dbReference>
<keyword evidence="2" id="KW-0418">Kinase</keyword>
<dbReference type="RefSeq" id="WP_091110587.1">
    <property type="nucleotide sequence ID" value="NZ_BKAF01000004.1"/>
</dbReference>
<dbReference type="PANTHER" id="PTHR18964">
    <property type="entry name" value="ROK (REPRESSOR, ORF, KINASE) FAMILY"/>
    <property type="match status" value="1"/>
</dbReference>